<dbReference type="OrthoDB" id="7595056at2"/>
<evidence type="ECO:0000313" key="2">
    <source>
        <dbReference type="Proteomes" id="UP000225379"/>
    </source>
</evidence>
<dbReference type="InterPro" id="IPR053842">
    <property type="entry name" value="NikA-like"/>
</dbReference>
<protein>
    <recommendedName>
        <fullName evidence="3">Conjugal transfer protein TraJ</fullName>
    </recommendedName>
</protein>
<gene>
    <name evidence="1" type="ORF">CRT60_03240</name>
</gene>
<keyword evidence="2" id="KW-1185">Reference proteome</keyword>
<proteinExistence type="predicted"/>
<dbReference type="AlphaFoldDB" id="A0A2B8BNM0"/>
<sequence length="116" mass="12641">MTALTAGETRDRQRPLKVWVNAAERVRIEAQAEAAGLSVSAYLRSVGLGHQPRSVVDLDAVERLIKVNADLGRLGGLLKLWLTDTPGRGAAVADVRELLGHIKDTQDELRHAVTRL</sequence>
<accession>A0A2B8BNM0</accession>
<dbReference type="Proteomes" id="UP000225379">
    <property type="component" value="Unassembled WGS sequence"/>
</dbReference>
<dbReference type="RefSeq" id="WP_098735004.1">
    <property type="nucleotide sequence ID" value="NZ_PDKW01000037.1"/>
</dbReference>
<evidence type="ECO:0008006" key="3">
    <source>
        <dbReference type="Google" id="ProtNLM"/>
    </source>
</evidence>
<dbReference type="EMBL" id="PDKW01000037">
    <property type="protein sequence ID" value="PGH59012.1"/>
    <property type="molecule type" value="Genomic_DNA"/>
</dbReference>
<name>A0A2B8BNM0_9PROT</name>
<evidence type="ECO:0000313" key="1">
    <source>
        <dbReference type="EMBL" id="PGH59012.1"/>
    </source>
</evidence>
<reference evidence="2" key="1">
    <citation type="submission" date="2017-10" db="EMBL/GenBank/DDBJ databases">
        <authorList>
            <person name="Kravchenko I.K."/>
            <person name="Grouzdev D.S."/>
        </authorList>
    </citation>
    <scope>NUCLEOTIDE SEQUENCE [LARGE SCALE GENOMIC DNA]</scope>
    <source>
        <strain evidence="2">B2</strain>
    </source>
</reference>
<organism evidence="1 2">
    <name type="scientific">Azospirillum palustre</name>
    <dbReference type="NCBI Taxonomy" id="2044885"/>
    <lineage>
        <taxon>Bacteria</taxon>
        <taxon>Pseudomonadati</taxon>
        <taxon>Pseudomonadota</taxon>
        <taxon>Alphaproteobacteria</taxon>
        <taxon>Rhodospirillales</taxon>
        <taxon>Azospirillaceae</taxon>
        <taxon>Azospirillum</taxon>
    </lineage>
</organism>
<comment type="caution">
    <text evidence="1">The sequence shown here is derived from an EMBL/GenBank/DDBJ whole genome shotgun (WGS) entry which is preliminary data.</text>
</comment>
<dbReference type="Pfam" id="PF21983">
    <property type="entry name" value="NikA-like"/>
    <property type="match status" value="1"/>
</dbReference>